<comment type="caution">
    <text evidence="2">The sequence shown here is derived from an EMBL/GenBank/DDBJ whole genome shotgun (WGS) entry which is preliminary data.</text>
</comment>
<organism evidence="2 3">
    <name type="scientific">Caerostris darwini</name>
    <dbReference type="NCBI Taxonomy" id="1538125"/>
    <lineage>
        <taxon>Eukaryota</taxon>
        <taxon>Metazoa</taxon>
        <taxon>Ecdysozoa</taxon>
        <taxon>Arthropoda</taxon>
        <taxon>Chelicerata</taxon>
        <taxon>Arachnida</taxon>
        <taxon>Araneae</taxon>
        <taxon>Araneomorphae</taxon>
        <taxon>Entelegynae</taxon>
        <taxon>Araneoidea</taxon>
        <taxon>Araneidae</taxon>
        <taxon>Caerostris</taxon>
    </lineage>
</organism>
<gene>
    <name evidence="2" type="ORF">CDAR_509691</name>
</gene>
<name>A0AAV4VFY6_9ARAC</name>
<evidence type="ECO:0000313" key="3">
    <source>
        <dbReference type="Proteomes" id="UP001054837"/>
    </source>
</evidence>
<accession>A0AAV4VFY6</accession>
<keyword evidence="3" id="KW-1185">Reference proteome</keyword>
<evidence type="ECO:0000313" key="2">
    <source>
        <dbReference type="EMBL" id="GIY69023.1"/>
    </source>
</evidence>
<dbReference type="EMBL" id="BPLQ01012984">
    <property type="protein sequence ID" value="GIY69023.1"/>
    <property type="molecule type" value="Genomic_DNA"/>
</dbReference>
<sequence>MAFSLTLKTTVHFLSTNIMSGRGSDRIDSDSVEMDMQTDGNASGEDENYESPISPSQQESSLAE</sequence>
<proteinExistence type="predicted"/>
<evidence type="ECO:0000256" key="1">
    <source>
        <dbReference type="SAM" id="MobiDB-lite"/>
    </source>
</evidence>
<feature type="compositionally biased region" description="Low complexity" evidence="1">
    <location>
        <begin position="50"/>
        <end position="64"/>
    </location>
</feature>
<feature type="region of interest" description="Disordered" evidence="1">
    <location>
        <begin position="19"/>
        <end position="64"/>
    </location>
</feature>
<dbReference type="AlphaFoldDB" id="A0AAV4VFY6"/>
<reference evidence="2 3" key="1">
    <citation type="submission" date="2021-06" db="EMBL/GenBank/DDBJ databases">
        <title>Caerostris darwini draft genome.</title>
        <authorList>
            <person name="Kono N."/>
            <person name="Arakawa K."/>
        </authorList>
    </citation>
    <scope>NUCLEOTIDE SEQUENCE [LARGE SCALE GENOMIC DNA]</scope>
</reference>
<feature type="non-terminal residue" evidence="2">
    <location>
        <position position="64"/>
    </location>
</feature>
<dbReference type="Proteomes" id="UP001054837">
    <property type="component" value="Unassembled WGS sequence"/>
</dbReference>
<protein>
    <submittedName>
        <fullName evidence="2">Uncharacterized protein</fullName>
    </submittedName>
</protein>